<dbReference type="Proteomes" id="UP000008744">
    <property type="component" value="Unassembled WGS sequence"/>
</dbReference>
<protein>
    <submittedName>
        <fullName evidence="2">GL26568</fullName>
    </submittedName>
</protein>
<gene>
    <name evidence="2" type="primary">Dper\GL26568</name>
    <name evidence="2" type="ORF">Dper_GL26568</name>
</gene>
<dbReference type="AlphaFoldDB" id="B4GSN0"/>
<keyword evidence="3" id="KW-1185">Reference proteome</keyword>
<sequence>MKKSNRYKKEALREGLRDCGKSPMSGPKTSSVMDVASDDCNDDDLIENELNWGWDGPPVGVFCQVLL</sequence>
<organism evidence="3">
    <name type="scientific">Drosophila persimilis</name>
    <name type="common">Fruit fly</name>
    <dbReference type="NCBI Taxonomy" id="7234"/>
    <lineage>
        <taxon>Eukaryota</taxon>
        <taxon>Metazoa</taxon>
        <taxon>Ecdysozoa</taxon>
        <taxon>Arthropoda</taxon>
        <taxon>Hexapoda</taxon>
        <taxon>Insecta</taxon>
        <taxon>Pterygota</taxon>
        <taxon>Neoptera</taxon>
        <taxon>Endopterygota</taxon>
        <taxon>Diptera</taxon>
        <taxon>Brachycera</taxon>
        <taxon>Muscomorpha</taxon>
        <taxon>Ephydroidea</taxon>
        <taxon>Drosophilidae</taxon>
        <taxon>Drosophila</taxon>
        <taxon>Sophophora</taxon>
    </lineage>
</organism>
<dbReference type="HOGENOM" id="CLU_2815157_0_0_1"/>
<evidence type="ECO:0000256" key="1">
    <source>
        <dbReference type="SAM" id="MobiDB-lite"/>
    </source>
</evidence>
<feature type="region of interest" description="Disordered" evidence="1">
    <location>
        <begin position="17"/>
        <end position="36"/>
    </location>
</feature>
<dbReference type="EMBL" id="CH479189">
    <property type="protein sequence ID" value="EDW25389.1"/>
    <property type="molecule type" value="Genomic_DNA"/>
</dbReference>
<accession>B4GSN0</accession>
<evidence type="ECO:0000313" key="3">
    <source>
        <dbReference type="Proteomes" id="UP000008744"/>
    </source>
</evidence>
<proteinExistence type="predicted"/>
<reference evidence="2 3" key="1">
    <citation type="journal article" date="2007" name="Nature">
        <title>Evolution of genes and genomes on the Drosophila phylogeny.</title>
        <authorList>
            <consortium name="Drosophila 12 Genomes Consortium"/>
            <person name="Clark A.G."/>
            <person name="Eisen M.B."/>
            <person name="Smith D.R."/>
            <person name="Bergman C.M."/>
            <person name="Oliver B."/>
            <person name="Markow T.A."/>
            <person name="Kaufman T.C."/>
            <person name="Kellis M."/>
            <person name="Gelbart W."/>
            <person name="Iyer V.N."/>
            <person name="Pollard D.A."/>
            <person name="Sackton T.B."/>
            <person name="Larracuente A.M."/>
            <person name="Singh N.D."/>
            <person name="Abad J.P."/>
            <person name="Abt D.N."/>
            <person name="Adryan B."/>
            <person name="Aguade M."/>
            <person name="Akashi H."/>
            <person name="Anderson W.W."/>
            <person name="Aquadro C.F."/>
            <person name="Ardell D.H."/>
            <person name="Arguello R."/>
            <person name="Artieri C.G."/>
            <person name="Barbash D.A."/>
            <person name="Barker D."/>
            <person name="Barsanti P."/>
            <person name="Batterham P."/>
            <person name="Batzoglou S."/>
            <person name="Begun D."/>
            <person name="Bhutkar A."/>
            <person name="Blanco E."/>
            <person name="Bosak S.A."/>
            <person name="Bradley R.K."/>
            <person name="Brand A.D."/>
            <person name="Brent M.R."/>
            <person name="Brooks A.N."/>
            <person name="Brown R.H."/>
            <person name="Butlin R.K."/>
            <person name="Caggese C."/>
            <person name="Calvi B.R."/>
            <person name="Bernardo de Carvalho A."/>
            <person name="Caspi A."/>
            <person name="Castrezana S."/>
            <person name="Celniker S.E."/>
            <person name="Chang J.L."/>
            <person name="Chapple C."/>
            <person name="Chatterji S."/>
            <person name="Chinwalla A."/>
            <person name="Civetta A."/>
            <person name="Clifton S.W."/>
            <person name="Comeron J.M."/>
            <person name="Costello J.C."/>
            <person name="Coyne J.A."/>
            <person name="Daub J."/>
            <person name="David R.G."/>
            <person name="Delcher A.L."/>
            <person name="Delehaunty K."/>
            <person name="Do C.B."/>
            <person name="Ebling H."/>
            <person name="Edwards K."/>
            <person name="Eickbush T."/>
            <person name="Evans J.D."/>
            <person name="Filipski A."/>
            <person name="Findeiss S."/>
            <person name="Freyhult E."/>
            <person name="Fulton L."/>
            <person name="Fulton R."/>
            <person name="Garcia A.C."/>
            <person name="Gardiner A."/>
            <person name="Garfield D.A."/>
            <person name="Garvin B.E."/>
            <person name="Gibson G."/>
            <person name="Gilbert D."/>
            <person name="Gnerre S."/>
            <person name="Godfrey J."/>
            <person name="Good R."/>
            <person name="Gotea V."/>
            <person name="Gravely B."/>
            <person name="Greenberg A.J."/>
            <person name="Griffiths-Jones S."/>
            <person name="Gross S."/>
            <person name="Guigo R."/>
            <person name="Gustafson E.A."/>
            <person name="Haerty W."/>
            <person name="Hahn M.W."/>
            <person name="Halligan D.L."/>
            <person name="Halpern A.L."/>
            <person name="Halter G.M."/>
            <person name="Han M.V."/>
            <person name="Heger A."/>
            <person name="Hillier L."/>
            <person name="Hinrichs A.S."/>
            <person name="Holmes I."/>
            <person name="Hoskins R.A."/>
            <person name="Hubisz M.J."/>
            <person name="Hultmark D."/>
            <person name="Huntley M.A."/>
            <person name="Jaffe D.B."/>
            <person name="Jagadeeshan S."/>
            <person name="Jeck W.R."/>
            <person name="Johnson J."/>
            <person name="Jones C.D."/>
            <person name="Jordan W.C."/>
            <person name="Karpen G.H."/>
            <person name="Kataoka E."/>
            <person name="Keightley P.D."/>
            <person name="Kheradpour P."/>
            <person name="Kirkness E.F."/>
            <person name="Koerich L.B."/>
            <person name="Kristiansen K."/>
            <person name="Kudrna D."/>
            <person name="Kulathinal R.J."/>
            <person name="Kumar S."/>
            <person name="Kwok R."/>
            <person name="Lander E."/>
            <person name="Langley C.H."/>
            <person name="Lapoint R."/>
            <person name="Lazzaro B.P."/>
            <person name="Lee S.J."/>
            <person name="Levesque L."/>
            <person name="Li R."/>
            <person name="Lin C.F."/>
            <person name="Lin M.F."/>
            <person name="Lindblad-Toh K."/>
            <person name="Llopart A."/>
            <person name="Long M."/>
            <person name="Low L."/>
            <person name="Lozovsky E."/>
            <person name="Lu J."/>
            <person name="Luo M."/>
            <person name="Machado C.A."/>
            <person name="Makalowski W."/>
            <person name="Marzo M."/>
            <person name="Matsuda M."/>
            <person name="Matzkin L."/>
            <person name="McAllister B."/>
            <person name="McBride C.S."/>
            <person name="McKernan B."/>
            <person name="McKernan K."/>
            <person name="Mendez-Lago M."/>
            <person name="Minx P."/>
            <person name="Mollenhauer M.U."/>
            <person name="Montooth K."/>
            <person name="Mount S.M."/>
            <person name="Mu X."/>
            <person name="Myers E."/>
            <person name="Negre B."/>
            <person name="Newfeld S."/>
            <person name="Nielsen R."/>
            <person name="Noor M.A."/>
            <person name="O'Grady P."/>
            <person name="Pachter L."/>
            <person name="Papaceit M."/>
            <person name="Parisi M.J."/>
            <person name="Parisi M."/>
            <person name="Parts L."/>
            <person name="Pedersen J.S."/>
            <person name="Pesole G."/>
            <person name="Phillippy A.M."/>
            <person name="Ponting C.P."/>
            <person name="Pop M."/>
            <person name="Porcelli D."/>
            <person name="Powell J.R."/>
            <person name="Prohaska S."/>
            <person name="Pruitt K."/>
            <person name="Puig M."/>
            <person name="Quesneville H."/>
            <person name="Ram K.R."/>
            <person name="Rand D."/>
            <person name="Rasmussen M.D."/>
            <person name="Reed L.K."/>
            <person name="Reenan R."/>
            <person name="Reily A."/>
            <person name="Remington K.A."/>
            <person name="Rieger T.T."/>
            <person name="Ritchie M.G."/>
            <person name="Robin C."/>
            <person name="Rogers Y.H."/>
            <person name="Rohde C."/>
            <person name="Rozas J."/>
            <person name="Rubenfield M.J."/>
            <person name="Ruiz A."/>
            <person name="Russo S."/>
            <person name="Salzberg S.L."/>
            <person name="Sanchez-Gracia A."/>
            <person name="Saranga D.J."/>
            <person name="Sato H."/>
            <person name="Schaeffer S.W."/>
            <person name="Schatz M.C."/>
            <person name="Schlenke T."/>
            <person name="Schwartz R."/>
            <person name="Segarra C."/>
            <person name="Singh R.S."/>
            <person name="Sirot L."/>
            <person name="Sirota M."/>
            <person name="Sisneros N.B."/>
            <person name="Smith C.D."/>
            <person name="Smith T.F."/>
            <person name="Spieth J."/>
            <person name="Stage D.E."/>
            <person name="Stark A."/>
            <person name="Stephan W."/>
            <person name="Strausberg R.L."/>
            <person name="Strempel S."/>
            <person name="Sturgill D."/>
            <person name="Sutton G."/>
            <person name="Sutton G.G."/>
            <person name="Tao W."/>
            <person name="Teichmann S."/>
            <person name="Tobari Y.N."/>
            <person name="Tomimura Y."/>
            <person name="Tsolas J.M."/>
            <person name="Valente V.L."/>
            <person name="Venter E."/>
            <person name="Venter J.C."/>
            <person name="Vicario S."/>
            <person name="Vieira F.G."/>
            <person name="Vilella A.J."/>
            <person name="Villasante A."/>
            <person name="Walenz B."/>
            <person name="Wang J."/>
            <person name="Wasserman M."/>
            <person name="Watts T."/>
            <person name="Wilson D."/>
            <person name="Wilson R.K."/>
            <person name="Wing R.A."/>
            <person name="Wolfner M.F."/>
            <person name="Wong A."/>
            <person name="Wong G.K."/>
            <person name="Wu C.I."/>
            <person name="Wu G."/>
            <person name="Yamamoto D."/>
            <person name="Yang H.P."/>
            <person name="Yang S.P."/>
            <person name="Yorke J.A."/>
            <person name="Yoshida K."/>
            <person name="Zdobnov E."/>
            <person name="Zhang P."/>
            <person name="Zhang Y."/>
            <person name="Zimin A.V."/>
            <person name="Baldwin J."/>
            <person name="Abdouelleil A."/>
            <person name="Abdulkadir J."/>
            <person name="Abebe A."/>
            <person name="Abera B."/>
            <person name="Abreu J."/>
            <person name="Acer S.C."/>
            <person name="Aftuck L."/>
            <person name="Alexander A."/>
            <person name="An P."/>
            <person name="Anderson E."/>
            <person name="Anderson S."/>
            <person name="Arachi H."/>
            <person name="Azer M."/>
            <person name="Bachantsang P."/>
            <person name="Barry A."/>
            <person name="Bayul T."/>
            <person name="Berlin A."/>
            <person name="Bessette D."/>
            <person name="Bloom T."/>
            <person name="Blye J."/>
            <person name="Boguslavskiy L."/>
            <person name="Bonnet C."/>
            <person name="Boukhgalter B."/>
            <person name="Bourzgui I."/>
            <person name="Brown A."/>
            <person name="Cahill P."/>
            <person name="Channer S."/>
            <person name="Cheshatsang Y."/>
            <person name="Chuda L."/>
            <person name="Citroen M."/>
            <person name="Collymore A."/>
            <person name="Cooke P."/>
            <person name="Costello M."/>
            <person name="D'Aco K."/>
            <person name="Daza R."/>
            <person name="De Haan G."/>
            <person name="DeGray S."/>
            <person name="DeMaso C."/>
            <person name="Dhargay N."/>
            <person name="Dooley K."/>
            <person name="Dooley E."/>
            <person name="Doricent M."/>
            <person name="Dorje P."/>
            <person name="Dorjee K."/>
            <person name="Dupes A."/>
            <person name="Elong R."/>
            <person name="Falk J."/>
            <person name="Farina A."/>
            <person name="Faro S."/>
            <person name="Ferguson D."/>
            <person name="Fisher S."/>
            <person name="Foley C.D."/>
            <person name="Franke A."/>
            <person name="Friedrich D."/>
            <person name="Gadbois L."/>
            <person name="Gearin G."/>
            <person name="Gearin C.R."/>
            <person name="Giannoukos G."/>
            <person name="Goode T."/>
            <person name="Graham J."/>
            <person name="Grandbois E."/>
            <person name="Grewal S."/>
            <person name="Gyaltsen K."/>
            <person name="Hafez N."/>
            <person name="Hagos B."/>
            <person name="Hall J."/>
            <person name="Henson C."/>
            <person name="Hollinger A."/>
            <person name="Honan T."/>
            <person name="Huard M.D."/>
            <person name="Hughes L."/>
            <person name="Hurhula B."/>
            <person name="Husby M.E."/>
            <person name="Kamat A."/>
            <person name="Kanga B."/>
            <person name="Kashin S."/>
            <person name="Khazanovich D."/>
            <person name="Kisner P."/>
            <person name="Lance K."/>
            <person name="Lara M."/>
            <person name="Lee W."/>
            <person name="Lennon N."/>
            <person name="Letendre F."/>
            <person name="LeVine R."/>
            <person name="Lipovsky A."/>
            <person name="Liu X."/>
            <person name="Liu J."/>
            <person name="Liu S."/>
            <person name="Lokyitsang T."/>
            <person name="Lokyitsang Y."/>
            <person name="Lubonja R."/>
            <person name="Lui A."/>
            <person name="MacDonald P."/>
            <person name="Magnisalis V."/>
            <person name="Maru K."/>
            <person name="Matthews C."/>
            <person name="McCusker W."/>
            <person name="McDonough S."/>
            <person name="Mehta T."/>
            <person name="Meldrim J."/>
            <person name="Meneus L."/>
            <person name="Mihai O."/>
            <person name="Mihalev A."/>
            <person name="Mihova T."/>
            <person name="Mittelman R."/>
            <person name="Mlenga V."/>
            <person name="Montmayeur A."/>
            <person name="Mulrain L."/>
            <person name="Navidi A."/>
            <person name="Naylor J."/>
            <person name="Negash T."/>
            <person name="Nguyen T."/>
            <person name="Nguyen N."/>
            <person name="Nicol R."/>
            <person name="Norbu C."/>
            <person name="Norbu N."/>
            <person name="Novod N."/>
            <person name="O'Neill B."/>
            <person name="Osman S."/>
            <person name="Markiewicz E."/>
            <person name="Oyono O.L."/>
            <person name="Patti C."/>
            <person name="Phunkhang P."/>
            <person name="Pierre F."/>
            <person name="Priest M."/>
            <person name="Raghuraman S."/>
            <person name="Rege F."/>
            <person name="Reyes R."/>
            <person name="Rise C."/>
            <person name="Rogov P."/>
            <person name="Ross K."/>
            <person name="Ryan E."/>
            <person name="Settipalli S."/>
            <person name="Shea T."/>
            <person name="Sherpa N."/>
            <person name="Shi L."/>
            <person name="Shih D."/>
            <person name="Sparrow T."/>
            <person name="Spaulding J."/>
            <person name="Stalker J."/>
            <person name="Stange-Thomann N."/>
            <person name="Stavropoulos S."/>
            <person name="Stone C."/>
            <person name="Strader C."/>
            <person name="Tesfaye S."/>
            <person name="Thomson T."/>
            <person name="Thoulutsang Y."/>
            <person name="Thoulutsang D."/>
            <person name="Topham K."/>
            <person name="Topping I."/>
            <person name="Tsamla T."/>
            <person name="Vassiliev H."/>
            <person name="Vo A."/>
            <person name="Wangchuk T."/>
            <person name="Wangdi T."/>
            <person name="Weiand M."/>
            <person name="Wilkinson J."/>
            <person name="Wilson A."/>
            <person name="Yadav S."/>
            <person name="Young G."/>
            <person name="Yu Q."/>
            <person name="Zembek L."/>
            <person name="Zhong D."/>
            <person name="Zimmer A."/>
            <person name="Zwirko Z."/>
            <person name="Jaffe D.B."/>
            <person name="Alvarez P."/>
            <person name="Brockman W."/>
            <person name="Butler J."/>
            <person name="Chin C."/>
            <person name="Gnerre S."/>
            <person name="Grabherr M."/>
            <person name="Kleber M."/>
            <person name="Mauceli E."/>
            <person name="MacCallum I."/>
        </authorList>
    </citation>
    <scope>NUCLEOTIDE SEQUENCE [LARGE SCALE GENOMIC DNA]</scope>
    <source>
        <strain evidence="3">MSH-3 / Tucson 14011-0111.49</strain>
    </source>
</reference>
<evidence type="ECO:0000313" key="2">
    <source>
        <dbReference type="EMBL" id="EDW25389.1"/>
    </source>
</evidence>
<name>B4GSN0_DROPE</name>